<feature type="domain" description="Integrase catalytic" evidence="1">
    <location>
        <begin position="1"/>
        <end position="131"/>
    </location>
</feature>
<comment type="caution">
    <text evidence="2">The sequence shown here is derived from an EMBL/GenBank/DDBJ whole genome shotgun (WGS) entry which is preliminary data.</text>
</comment>
<dbReference type="GO" id="GO:0003676">
    <property type="term" value="F:nucleic acid binding"/>
    <property type="evidence" value="ECO:0007669"/>
    <property type="project" value="InterPro"/>
</dbReference>
<evidence type="ECO:0000313" key="2">
    <source>
        <dbReference type="EMBL" id="GBM80034.1"/>
    </source>
</evidence>
<evidence type="ECO:0000313" key="3">
    <source>
        <dbReference type="Proteomes" id="UP000499080"/>
    </source>
</evidence>
<evidence type="ECO:0000259" key="1">
    <source>
        <dbReference type="PROSITE" id="PS50994"/>
    </source>
</evidence>
<dbReference type="EMBL" id="BGPR01002856">
    <property type="protein sequence ID" value="GBM80034.1"/>
    <property type="molecule type" value="Genomic_DNA"/>
</dbReference>
<dbReference type="PANTHER" id="PTHR47331:SF2">
    <property type="match status" value="1"/>
</dbReference>
<dbReference type="InterPro" id="IPR036397">
    <property type="entry name" value="RNaseH_sf"/>
</dbReference>
<dbReference type="GO" id="GO:0015074">
    <property type="term" value="P:DNA integration"/>
    <property type="evidence" value="ECO:0007669"/>
    <property type="project" value="InterPro"/>
</dbReference>
<accession>A0A4Y2IQT3</accession>
<dbReference type="Gene3D" id="3.30.420.10">
    <property type="entry name" value="Ribonuclease H-like superfamily/Ribonuclease H"/>
    <property type="match status" value="1"/>
</dbReference>
<organism evidence="2 3">
    <name type="scientific">Araneus ventricosus</name>
    <name type="common">Orbweaver spider</name>
    <name type="synonym">Epeira ventricosa</name>
    <dbReference type="NCBI Taxonomy" id="182803"/>
    <lineage>
        <taxon>Eukaryota</taxon>
        <taxon>Metazoa</taxon>
        <taxon>Ecdysozoa</taxon>
        <taxon>Arthropoda</taxon>
        <taxon>Chelicerata</taxon>
        <taxon>Arachnida</taxon>
        <taxon>Araneae</taxon>
        <taxon>Araneomorphae</taxon>
        <taxon>Entelegynae</taxon>
        <taxon>Araneoidea</taxon>
        <taxon>Araneidae</taxon>
        <taxon>Araneus</taxon>
    </lineage>
</organism>
<dbReference type="PROSITE" id="PS50994">
    <property type="entry name" value="INTEGRASE"/>
    <property type="match status" value="1"/>
</dbReference>
<gene>
    <name evidence="2" type="ORF">AVEN_202544_1</name>
</gene>
<dbReference type="OrthoDB" id="6020750at2759"/>
<proteinExistence type="predicted"/>
<name>A0A4Y2IQT3_ARAVE</name>
<dbReference type="Proteomes" id="UP000499080">
    <property type="component" value="Unassembled WGS sequence"/>
</dbReference>
<dbReference type="InterPro" id="IPR001584">
    <property type="entry name" value="Integrase_cat-core"/>
</dbReference>
<dbReference type="PANTHER" id="PTHR47331">
    <property type="entry name" value="PHD-TYPE DOMAIN-CONTAINING PROTEIN"/>
    <property type="match status" value="1"/>
</dbReference>
<keyword evidence="3" id="KW-1185">Reference proteome</keyword>
<dbReference type="InterPro" id="IPR012337">
    <property type="entry name" value="RNaseH-like_sf"/>
</dbReference>
<sequence>MALQRFVGRRGLPHTIYTDNATTFHAANRELISLSNSLTSTKVQQFYAINGIKWKFIVSRAAWWGGWWERLIGLTKQCLRKSISRALLDEQGLQTELIGIEAALNSRPLVYEQENDSDEILTPAPVMTGKKLTLVPSNPEQKVTNLARNYRIQQELLDTF</sequence>
<reference evidence="2 3" key="1">
    <citation type="journal article" date="2019" name="Sci. Rep.">
        <title>Orb-weaving spider Araneus ventricosus genome elucidates the spidroin gene catalogue.</title>
        <authorList>
            <person name="Kono N."/>
            <person name="Nakamura H."/>
            <person name="Ohtoshi R."/>
            <person name="Moran D.A.P."/>
            <person name="Shinohara A."/>
            <person name="Yoshida Y."/>
            <person name="Fujiwara M."/>
            <person name="Mori M."/>
            <person name="Tomita M."/>
            <person name="Arakawa K."/>
        </authorList>
    </citation>
    <scope>NUCLEOTIDE SEQUENCE [LARGE SCALE GENOMIC DNA]</scope>
</reference>
<dbReference type="AlphaFoldDB" id="A0A4Y2IQT3"/>
<protein>
    <recommendedName>
        <fullName evidence="1">Integrase catalytic domain-containing protein</fullName>
    </recommendedName>
</protein>
<dbReference type="SUPFAM" id="SSF53098">
    <property type="entry name" value="Ribonuclease H-like"/>
    <property type="match status" value="1"/>
</dbReference>